<dbReference type="EMBL" id="OW152816">
    <property type="protein sequence ID" value="CAH2066339.1"/>
    <property type="molecule type" value="Genomic_DNA"/>
</dbReference>
<dbReference type="PANTHER" id="PTHR24403:SF67">
    <property type="entry name" value="FI01116P-RELATED"/>
    <property type="match status" value="1"/>
</dbReference>
<dbReference type="InterPro" id="IPR036236">
    <property type="entry name" value="Znf_C2H2_sf"/>
</dbReference>
<feature type="compositionally biased region" description="Polar residues" evidence="6">
    <location>
        <begin position="375"/>
        <end position="389"/>
    </location>
</feature>
<dbReference type="PROSITE" id="PS50157">
    <property type="entry name" value="ZINC_FINGER_C2H2_2"/>
    <property type="match status" value="1"/>
</dbReference>
<feature type="non-terminal residue" evidence="8">
    <location>
        <position position="1"/>
    </location>
</feature>
<feature type="compositionally biased region" description="Low complexity" evidence="6">
    <location>
        <begin position="323"/>
        <end position="332"/>
    </location>
</feature>
<keyword evidence="1" id="KW-0479">Metal-binding</keyword>
<evidence type="ECO:0000256" key="6">
    <source>
        <dbReference type="SAM" id="MobiDB-lite"/>
    </source>
</evidence>
<feature type="domain" description="C2H2-type" evidence="7">
    <location>
        <begin position="80"/>
        <end position="108"/>
    </location>
</feature>
<feature type="region of interest" description="Disordered" evidence="6">
    <location>
        <begin position="548"/>
        <end position="569"/>
    </location>
</feature>
<evidence type="ECO:0000256" key="1">
    <source>
        <dbReference type="ARBA" id="ARBA00022723"/>
    </source>
</evidence>
<feature type="compositionally biased region" description="Polar residues" evidence="6">
    <location>
        <begin position="333"/>
        <end position="354"/>
    </location>
</feature>
<dbReference type="Proteomes" id="UP000837857">
    <property type="component" value="Chromosome 4"/>
</dbReference>
<protein>
    <recommendedName>
        <fullName evidence="7">C2H2-type domain-containing protein</fullName>
    </recommendedName>
</protein>
<evidence type="ECO:0000259" key="7">
    <source>
        <dbReference type="PROSITE" id="PS50157"/>
    </source>
</evidence>
<name>A0ABN8IWG2_9NEOP</name>
<evidence type="ECO:0000256" key="2">
    <source>
        <dbReference type="ARBA" id="ARBA00022737"/>
    </source>
</evidence>
<reference evidence="8" key="1">
    <citation type="submission" date="2022-03" db="EMBL/GenBank/DDBJ databases">
        <authorList>
            <person name="Martin H S."/>
        </authorList>
    </citation>
    <scope>NUCLEOTIDE SEQUENCE</scope>
</reference>
<feature type="compositionally biased region" description="Low complexity" evidence="6">
    <location>
        <begin position="300"/>
        <end position="309"/>
    </location>
</feature>
<keyword evidence="2" id="KW-0677">Repeat</keyword>
<keyword evidence="4" id="KW-0862">Zinc</keyword>
<keyword evidence="3 5" id="KW-0863">Zinc-finger</keyword>
<evidence type="ECO:0000256" key="3">
    <source>
        <dbReference type="ARBA" id="ARBA00022771"/>
    </source>
</evidence>
<feature type="compositionally biased region" description="Polar residues" evidence="6">
    <location>
        <begin position="114"/>
        <end position="123"/>
    </location>
</feature>
<evidence type="ECO:0000313" key="8">
    <source>
        <dbReference type="EMBL" id="CAH2066339.1"/>
    </source>
</evidence>
<accession>A0ABN8IWG2</accession>
<dbReference type="SMART" id="SM00355">
    <property type="entry name" value="ZnF_C2H2"/>
    <property type="match status" value="10"/>
</dbReference>
<evidence type="ECO:0000256" key="5">
    <source>
        <dbReference type="PROSITE-ProRule" id="PRU00042"/>
    </source>
</evidence>
<dbReference type="PANTHER" id="PTHR24403">
    <property type="entry name" value="ZINC FINGER PROTEIN"/>
    <property type="match status" value="1"/>
</dbReference>
<feature type="region of interest" description="Disordered" evidence="6">
    <location>
        <begin position="257"/>
        <end position="391"/>
    </location>
</feature>
<dbReference type="Gene3D" id="3.30.160.60">
    <property type="entry name" value="Classic Zinc Finger"/>
    <property type="match status" value="4"/>
</dbReference>
<proteinExistence type="predicted"/>
<keyword evidence="9" id="KW-1185">Reference proteome</keyword>
<dbReference type="PROSITE" id="PS00028">
    <property type="entry name" value="ZINC_FINGER_C2H2_1"/>
    <property type="match status" value="1"/>
</dbReference>
<feature type="compositionally biased region" description="Basic and acidic residues" evidence="6">
    <location>
        <begin position="548"/>
        <end position="567"/>
    </location>
</feature>
<sequence>MSSSPSAHVGEAATATRPLEGRLCGDASSEASSDAADDLELPQCKIRRNYSCTKCTFYTQNPRAYLIHTRDVHFVKLKIYDCAFCVYASRHHQKLVRHIKMVHSESAPAKVPEQPSSTVTSSMEPEKEEDLFEEVEDCDDGQMEVDDCGEDLIERLDVDGDVSNVGNAAPGTKNKGNFFSCDKCNYVTHIKARYTKHVKYHSMPMIKCTMCDFRTPYKWNLDRHMKNHGGTGSFSCSMCNFTADIRQSLTVHEMNHHTPPVGHLVSSRRRNRVGASDLSLAEEMSNGDALIGKEEEGSGDSRSSHSASEMGLQYTEREVVSCNSDSNDAANSETSTKNDVTQNEQHQDLNNTMLEDSKLQKQNRKIPRPIPQLIPLNSSTPNQNKSASGHLNKKPFECSLCKYKSNWRWDITKHIKLKSARDPDHTEAKVLMTDETGRRNYSKYNKFLAMPIMNEKGENEFHYIDQNTTIDASLEIDDSYEVNEGTSTPLEIQPLNLQTQQSEYKYNIDNRNQDQKRPKKTLWKCKKCNYRDSSKEALLEHVREHSKPLYSVEDTKSHSSTPKKPENMPDPADLAYRCGHCNQLSNWKHVIQRHCRLKHDGVIKVVTTVKPKVEGSSSANETVTDNCTKCPFKTNDRTLLIIHMQQHQPSPQSIFKCYFCPYFVKDEQELVQHLVLHGITDPEDYIAKAMGYEEQIAKLRKVIEKEKLNTTDDISKEDGGGSESKL</sequence>
<gene>
    <name evidence="8" type="ORF">IPOD504_LOCUS13385</name>
</gene>
<dbReference type="SUPFAM" id="SSF57667">
    <property type="entry name" value="beta-beta-alpha zinc fingers"/>
    <property type="match status" value="1"/>
</dbReference>
<evidence type="ECO:0000313" key="9">
    <source>
        <dbReference type="Proteomes" id="UP000837857"/>
    </source>
</evidence>
<dbReference type="InterPro" id="IPR050688">
    <property type="entry name" value="Zinc_finger/UBP_domain"/>
</dbReference>
<evidence type="ECO:0000256" key="4">
    <source>
        <dbReference type="ARBA" id="ARBA00022833"/>
    </source>
</evidence>
<organism evidence="8 9">
    <name type="scientific">Iphiclides podalirius</name>
    <name type="common">scarce swallowtail</name>
    <dbReference type="NCBI Taxonomy" id="110791"/>
    <lineage>
        <taxon>Eukaryota</taxon>
        <taxon>Metazoa</taxon>
        <taxon>Ecdysozoa</taxon>
        <taxon>Arthropoda</taxon>
        <taxon>Hexapoda</taxon>
        <taxon>Insecta</taxon>
        <taxon>Pterygota</taxon>
        <taxon>Neoptera</taxon>
        <taxon>Endopterygota</taxon>
        <taxon>Lepidoptera</taxon>
        <taxon>Glossata</taxon>
        <taxon>Ditrysia</taxon>
        <taxon>Papilionoidea</taxon>
        <taxon>Papilionidae</taxon>
        <taxon>Papilioninae</taxon>
        <taxon>Iphiclides</taxon>
    </lineage>
</organism>
<dbReference type="InterPro" id="IPR013087">
    <property type="entry name" value="Znf_C2H2_type"/>
</dbReference>
<feature type="region of interest" description="Disordered" evidence="6">
    <location>
        <begin position="106"/>
        <end position="126"/>
    </location>
</feature>